<proteinExistence type="predicted"/>
<accession>A0A7G8LRI8</accession>
<sequence>MIEVLAAVAGASISVAAMGAMGFSKRNDEARDAVIRLTAAVEHIAIQLEVLHTDIKEDRRETFSRLTAVEQRVATLEATP</sequence>
<reference evidence="1" key="1">
    <citation type="submission" date="2020-07" db="EMBL/GenBank/DDBJ databases">
        <title>DNA virome of the Small Aral Sea.</title>
        <authorList>
            <person name="Alexyuk M.S."/>
            <person name="Bogoyavlenskiy A.P."/>
            <person name="Alexyuk P.G."/>
            <person name="Berezin V.E."/>
        </authorList>
    </citation>
    <scope>NUCLEOTIDE SEQUENCE</scope>
</reference>
<protein>
    <submittedName>
        <fullName evidence="1">Uncharacterized protein</fullName>
    </submittedName>
</protein>
<name>A0A7G8LRI8_9VIRU</name>
<organism evidence="1">
    <name type="scientific">Bacteriophage sp</name>
    <dbReference type="NCBI Taxonomy" id="38018"/>
    <lineage>
        <taxon>Viruses</taxon>
    </lineage>
</organism>
<dbReference type="EMBL" id="MT845237">
    <property type="protein sequence ID" value="QNJ59860.1"/>
    <property type="molecule type" value="Genomic_DNA"/>
</dbReference>
<evidence type="ECO:0000313" key="1">
    <source>
        <dbReference type="EMBL" id="QNJ59860.1"/>
    </source>
</evidence>